<name>A0A0N0GLV9_9NEIS</name>
<dbReference type="InterPro" id="IPR011335">
    <property type="entry name" value="Restrct_endonuc-II-like"/>
</dbReference>
<keyword evidence="9 10" id="KW-0234">DNA repair</keyword>
<dbReference type="PANTHER" id="PTHR30591:SF1">
    <property type="entry name" value="RECBCD ENZYME SUBUNIT RECC"/>
    <property type="match status" value="1"/>
</dbReference>
<evidence type="ECO:0000259" key="11">
    <source>
        <dbReference type="Pfam" id="PF17946"/>
    </source>
</evidence>
<evidence type="ECO:0000256" key="1">
    <source>
        <dbReference type="ARBA" id="ARBA00022722"/>
    </source>
</evidence>
<dbReference type="Pfam" id="PF17946">
    <property type="entry name" value="RecC_C"/>
    <property type="match status" value="1"/>
</dbReference>
<evidence type="ECO:0000256" key="5">
    <source>
        <dbReference type="ARBA" id="ARBA00022806"/>
    </source>
</evidence>
<dbReference type="GO" id="GO:0000724">
    <property type="term" value="P:double-strand break repair via homologous recombination"/>
    <property type="evidence" value="ECO:0007669"/>
    <property type="project" value="UniProtKB-UniRule"/>
</dbReference>
<dbReference type="InterPro" id="IPR041500">
    <property type="entry name" value="RecC_C"/>
</dbReference>
<dbReference type="Gene3D" id="3.40.50.10930">
    <property type="match status" value="1"/>
</dbReference>
<dbReference type="GO" id="GO:0003678">
    <property type="term" value="F:DNA helicase activity"/>
    <property type="evidence" value="ECO:0007669"/>
    <property type="project" value="UniProtKB-UniRule"/>
</dbReference>
<evidence type="ECO:0000256" key="4">
    <source>
        <dbReference type="ARBA" id="ARBA00022801"/>
    </source>
</evidence>
<dbReference type="Pfam" id="PF04257">
    <property type="entry name" value="Exonuc_V_gamma"/>
    <property type="match status" value="1"/>
</dbReference>
<dbReference type="NCBIfam" id="TIGR01450">
    <property type="entry name" value="recC"/>
    <property type="match status" value="1"/>
</dbReference>
<evidence type="ECO:0000256" key="10">
    <source>
        <dbReference type="HAMAP-Rule" id="MF_01486"/>
    </source>
</evidence>
<dbReference type="InterPro" id="IPR013986">
    <property type="entry name" value="DExx_box_DNA_helicase_dom_sf"/>
</dbReference>
<evidence type="ECO:0000313" key="13">
    <source>
        <dbReference type="Proteomes" id="UP000037939"/>
    </source>
</evidence>
<protein>
    <recommendedName>
        <fullName evidence="10">RecBCD enzyme subunit RecC</fullName>
    </recommendedName>
    <alternativeName>
        <fullName evidence="10">Exonuclease V subunit RecC</fullName>
        <shortName evidence="10">ExoV subunit RecC</shortName>
    </alternativeName>
    <alternativeName>
        <fullName evidence="10">Helicase/nuclease RecBCD subunit RecC</fullName>
    </alternativeName>
</protein>
<comment type="function">
    <text evidence="10">A helicase/nuclease that prepares dsDNA breaks (DSB) for recombinational DNA repair. Binds to DSBs and unwinds DNA via a highly rapid and processive ATP-dependent bidirectional helicase activity. Unwinds dsDNA until it encounters a Chi (crossover hotspot instigator) sequence from the 3' direction. Cuts ssDNA a few nucleotides 3' to the Chi site. The properties and activities of the enzyme are changed at Chi. The Chi-altered holoenzyme produces a long 3'-ssDNA overhang and facilitates RecA-binding to the ssDNA for homologous DNA recombination and repair. Holoenzyme degrades any linearized DNA that is unable to undergo homologous recombination. In the holoenzyme this subunit recognizes the wild-type Chi sequence, and when added to isolated RecB increases its ATP-dependent helicase processivity.</text>
</comment>
<keyword evidence="6 10" id="KW-0269">Exonuclease</keyword>
<comment type="caution">
    <text evidence="12">The sequence shown here is derived from an EMBL/GenBank/DDBJ whole genome shotgun (WGS) entry which is preliminary data.</text>
</comment>
<evidence type="ECO:0000256" key="2">
    <source>
        <dbReference type="ARBA" id="ARBA00022741"/>
    </source>
</evidence>
<keyword evidence="3 10" id="KW-0227">DNA damage</keyword>
<dbReference type="GO" id="GO:0008854">
    <property type="term" value="F:exodeoxyribonuclease V activity"/>
    <property type="evidence" value="ECO:0007669"/>
    <property type="project" value="InterPro"/>
</dbReference>
<dbReference type="EMBL" id="LAQT01000030">
    <property type="protein sequence ID" value="KPC50289.1"/>
    <property type="molecule type" value="Genomic_DNA"/>
</dbReference>
<dbReference type="Proteomes" id="UP000037939">
    <property type="component" value="Unassembled WGS sequence"/>
</dbReference>
<dbReference type="Gene3D" id="1.10.10.990">
    <property type="match status" value="1"/>
</dbReference>
<keyword evidence="4 10" id="KW-0378">Hydrolase</keyword>
<dbReference type="OrthoDB" id="9762834at2"/>
<dbReference type="PIRSF" id="PIRSF000980">
    <property type="entry name" value="RecC"/>
    <property type="match status" value="1"/>
</dbReference>
<evidence type="ECO:0000256" key="9">
    <source>
        <dbReference type="ARBA" id="ARBA00023204"/>
    </source>
</evidence>
<dbReference type="SUPFAM" id="SSF52980">
    <property type="entry name" value="Restriction endonuclease-like"/>
    <property type="match status" value="1"/>
</dbReference>
<dbReference type="RefSeq" id="WP_053939188.1">
    <property type="nucleotide sequence ID" value="NZ_LAQT01000030.1"/>
</dbReference>
<dbReference type="Gene3D" id="1.10.486.10">
    <property type="entry name" value="PCRA, domain 4"/>
    <property type="match status" value="1"/>
</dbReference>
<keyword evidence="7 10" id="KW-0067">ATP-binding</keyword>
<dbReference type="InterPro" id="IPR006697">
    <property type="entry name" value="RecC"/>
</dbReference>
<dbReference type="GO" id="GO:0009338">
    <property type="term" value="C:exodeoxyribonuclease V complex"/>
    <property type="evidence" value="ECO:0007669"/>
    <property type="project" value="InterPro"/>
</dbReference>
<dbReference type="PANTHER" id="PTHR30591">
    <property type="entry name" value="RECBCD ENZYME SUBUNIT RECC"/>
    <property type="match status" value="1"/>
</dbReference>
<dbReference type="Gene3D" id="3.40.50.300">
    <property type="entry name" value="P-loop containing nucleotide triphosphate hydrolases"/>
    <property type="match status" value="1"/>
</dbReference>
<comment type="similarity">
    <text evidence="10">Belongs to the RecC family.</text>
</comment>
<evidence type="ECO:0000313" key="12">
    <source>
        <dbReference type="EMBL" id="KPC50289.1"/>
    </source>
</evidence>
<dbReference type="GO" id="GO:0003677">
    <property type="term" value="F:DNA binding"/>
    <property type="evidence" value="ECO:0007669"/>
    <property type="project" value="UniProtKB-UniRule"/>
</dbReference>
<dbReference type="STRING" id="857265.WG78_18000"/>
<dbReference type="InterPro" id="IPR027417">
    <property type="entry name" value="P-loop_NTPase"/>
</dbReference>
<keyword evidence="2 10" id="KW-0547">Nucleotide-binding</keyword>
<comment type="miscellaneous">
    <text evidence="10">In the RecBCD complex, RecB has a slow 3'-5' helicase, an exonuclease activity and loads RecA onto ssDNA, RecD has a fast 5'-3' helicase activity, while RecC stimulates the ATPase and processivity of the RecB helicase and contributes to recognition of the Chi site.</text>
</comment>
<dbReference type="SUPFAM" id="SSF52540">
    <property type="entry name" value="P-loop containing nucleoside triphosphate hydrolases"/>
    <property type="match status" value="2"/>
</dbReference>
<keyword evidence="1 10" id="KW-0540">Nuclease</keyword>
<feature type="domain" description="RecC C-terminal" evidence="11">
    <location>
        <begin position="831"/>
        <end position="1067"/>
    </location>
</feature>
<gene>
    <name evidence="10 12" type="primary">recC</name>
    <name evidence="12" type="ORF">WG78_18000</name>
</gene>
<evidence type="ECO:0000256" key="6">
    <source>
        <dbReference type="ARBA" id="ARBA00022839"/>
    </source>
</evidence>
<keyword evidence="13" id="KW-1185">Reference proteome</keyword>
<evidence type="ECO:0000256" key="3">
    <source>
        <dbReference type="ARBA" id="ARBA00022763"/>
    </source>
</evidence>
<accession>A0A0N0GLV9</accession>
<keyword evidence="5 10" id="KW-0347">Helicase</keyword>
<sequence>MSNPILPGLLVLHGNRLEDLRAAVFEWLKRYPLAPLEEAVFLVQSNSIAEWLKMSLAQETGICAATRVQLPSQFLWQCYRAALGRSAVPQVSPLDKAPLAWRLMRVLPTVLQQPGFEPLRHFLADGDPGRRYQLAEKLADLYDQYQVYRADWLADWAQGRDVMRPAAGPVIALDEGQRWQAALWRTLQDDVPAPWRATGRDGVHRRFVAAMQAGEQPVSELPRRVVLFGISALPQQTLEALSELARHAQVMLAVPNPCRFHWADIMEGRDLLRATRQRHAARGAQNLAEVDLADMHLHSNPLLAAWGRQGRDFVRMLDEFDDALAAQERFNTRIDFFSEPADDARAHGTPLPLLTRIQGQIRDLEPLPAAAEPLPAGDRSIVFQVSHSAQREVEILHDQLLQHFAASGSALTPRDVVVMVPDIETFAPAIRAVFGQYGARDARHIPYHIADQKNRDVNPVLKAMEWLLRLPEQRCRLSELRDLLDVPALARRFGLHEADLPRLAQWMEGAGVRWGLSQQQRAQLELAACGEQNTWLFGLRRMLLGYASGDGATFAGIEPYGEVGGLDAALAGSLAAVVEQLQSWSEQLRQPANPAVWSERGRALLEQMFDPRSEAERLTVIALETALQQWLEACDIADFDEAVTLPVLREAWLGHLDEPTLNQRFMAGGVTFCTLMPMRAIPFRIVCLLGMNDGDYPRRANRNDFDLLAGLYRPGDRSRRDDDRYLLLEAMLAARDQLYISYAGRNPRDNSEQPPSVLVAQLRDYIAAGWGETTLHALTIEHPLQPFSRRYFEGGALFTWAREWRAAHEAIAPVATASASSDWLPAADFRLALTLLARFLQNPVKSFFRQRLDVVFADADLASEDEEPFALNGLEQYQLVSELLAHLDPASTAPLADNIDAAAARIARSGRLPIGPLGQRETAQLAAQVTPVWQQWVSQIAAWPNAGSKQLLHFEHDGLTLEDWLDGLRQQGQQRAWLQLLSGTLCDKQGQPRADKLLLAWLRQLVASACGHPVMGIVVARDATLTLGQPERADAQAALQDLLTLWLAGMNAPLPVACRTALAFLTQATADAIGAYEGTHVTQGENAEPCLARTYPDYAALTADGRFAELAEALYGPLERWLSERVQVTLHSSAHDEETADV</sequence>
<dbReference type="HAMAP" id="MF_01486">
    <property type="entry name" value="RecC"/>
    <property type="match status" value="1"/>
</dbReference>
<dbReference type="AlphaFoldDB" id="A0A0N0GLV9"/>
<proteinExistence type="inferred from homology"/>
<reference evidence="12 13" key="1">
    <citation type="submission" date="2015-07" db="EMBL/GenBank/DDBJ databases">
        <title>Draft genome sequence of the Amantichitinum ursilacus IGB-41, a new chitin-degrading bacterium.</title>
        <authorList>
            <person name="Kirstahler P."/>
            <person name="Guenther M."/>
            <person name="Grumaz C."/>
            <person name="Rupp S."/>
            <person name="Zibek S."/>
            <person name="Sohn K."/>
        </authorList>
    </citation>
    <scope>NUCLEOTIDE SEQUENCE [LARGE SCALE GENOMIC DNA]</scope>
    <source>
        <strain evidence="12 13">IGB-41</strain>
    </source>
</reference>
<dbReference type="Gene3D" id="1.10.10.160">
    <property type="match status" value="1"/>
</dbReference>
<dbReference type="PATRIC" id="fig|857265.3.peg.3684"/>
<evidence type="ECO:0000256" key="8">
    <source>
        <dbReference type="ARBA" id="ARBA00023125"/>
    </source>
</evidence>
<dbReference type="GO" id="GO:0005524">
    <property type="term" value="F:ATP binding"/>
    <property type="evidence" value="ECO:0007669"/>
    <property type="project" value="UniProtKB-UniRule"/>
</dbReference>
<comment type="subunit">
    <text evidence="10">Heterotrimer of RecB, RecC and RecD. All subunits contribute to DNA-binding.</text>
</comment>
<evidence type="ECO:0000256" key="7">
    <source>
        <dbReference type="ARBA" id="ARBA00022840"/>
    </source>
</evidence>
<organism evidence="12 13">
    <name type="scientific">Amantichitinum ursilacus</name>
    <dbReference type="NCBI Taxonomy" id="857265"/>
    <lineage>
        <taxon>Bacteria</taxon>
        <taxon>Pseudomonadati</taxon>
        <taxon>Pseudomonadota</taxon>
        <taxon>Betaproteobacteria</taxon>
        <taxon>Neisseriales</taxon>
        <taxon>Chitinibacteraceae</taxon>
        <taxon>Amantichitinum</taxon>
    </lineage>
</organism>
<keyword evidence="8 10" id="KW-0238">DNA-binding</keyword>